<dbReference type="KEGG" id="pste:PSTEL_14325"/>
<keyword evidence="2" id="KW-1185">Reference proteome</keyword>
<accession>A0A089LT50</accession>
<reference evidence="1 2" key="1">
    <citation type="submission" date="2014-08" db="EMBL/GenBank/DDBJ databases">
        <title>Comparative genomics of the Paenibacillus odorifer group.</title>
        <authorList>
            <person name="den Bakker H.C."/>
            <person name="Tsai Y.-C."/>
            <person name="Martin N."/>
            <person name="Korlach J."/>
            <person name="Wiedmann M."/>
        </authorList>
    </citation>
    <scope>NUCLEOTIDE SEQUENCE [LARGE SCALE GENOMIC DNA]</scope>
    <source>
        <strain evidence="1 2">DSM 14472</strain>
    </source>
</reference>
<dbReference type="EMBL" id="CP009286">
    <property type="protein sequence ID" value="AIQ64087.1"/>
    <property type="molecule type" value="Genomic_DNA"/>
</dbReference>
<gene>
    <name evidence="1" type="ORF">PSTEL_14325</name>
</gene>
<sequence length="70" mass="7426">MRESGVLTLCLRALSDGGKPFYDEQVATQLTRNGTPCFACTPGMLPALVEGALKGKDLTELVKSLGVEQV</sequence>
<dbReference type="AlphaFoldDB" id="A0A089LT50"/>
<name>A0A089LT50_9BACL</name>
<evidence type="ECO:0000313" key="2">
    <source>
        <dbReference type="Proteomes" id="UP000029507"/>
    </source>
</evidence>
<evidence type="ECO:0000313" key="1">
    <source>
        <dbReference type="EMBL" id="AIQ64087.1"/>
    </source>
</evidence>
<proteinExistence type="predicted"/>
<dbReference type="STRING" id="169760.PSTEL_14325"/>
<organism evidence="1 2">
    <name type="scientific">Paenibacillus stellifer</name>
    <dbReference type="NCBI Taxonomy" id="169760"/>
    <lineage>
        <taxon>Bacteria</taxon>
        <taxon>Bacillati</taxon>
        <taxon>Bacillota</taxon>
        <taxon>Bacilli</taxon>
        <taxon>Bacillales</taxon>
        <taxon>Paenibacillaceae</taxon>
        <taxon>Paenibacillus</taxon>
    </lineage>
</organism>
<dbReference type="HOGENOM" id="CLU_2754161_0_0_9"/>
<dbReference type="Proteomes" id="UP000029507">
    <property type="component" value="Chromosome"/>
</dbReference>
<protein>
    <submittedName>
        <fullName evidence="1">Uncharacterized protein</fullName>
    </submittedName>
</protein>